<gene>
    <name evidence="1" type="ORF">NCTC10283_02248</name>
</gene>
<evidence type="ECO:0000313" key="2">
    <source>
        <dbReference type="Proteomes" id="UP000254209"/>
    </source>
</evidence>
<evidence type="ECO:0000313" key="1">
    <source>
        <dbReference type="EMBL" id="SSY80687.1"/>
    </source>
</evidence>
<dbReference type="EMBL" id="UFSO01000003">
    <property type="protein sequence ID" value="SSY80687.1"/>
    <property type="molecule type" value="Genomic_DNA"/>
</dbReference>
<dbReference type="AlphaFoldDB" id="A0A376BUM8"/>
<dbReference type="OrthoDB" id="8613270at2"/>
<dbReference type="Proteomes" id="UP000254209">
    <property type="component" value="Unassembled WGS sequence"/>
</dbReference>
<keyword evidence="2" id="KW-1185">Reference proteome</keyword>
<name>A0A376BUM8_9NEIS</name>
<organism evidence="1 2">
    <name type="scientific">Alysiella crassa</name>
    <dbReference type="NCBI Taxonomy" id="153491"/>
    <lineage>
        <taxon>Bacteria</taxon>
        <taxon>Pseudomonadati</taxon>
        <taxon>Pseudomonadota</taxon>
        <taxon>Betaproteobacteria</taxon>
        <taxon>Neisseriales</taxon>
        <taxon>Neisseriaceae</taxon>
        <taxon>Alysiella</taxon>
    </lineage>
</organism>
<accession>A0A376BUM8</accession>
<dbReference type="RefSeq" id="WP_034291555.1">
    <property type="nucleotide sequence ID" value="NZ_UFSO01000003.1"/>
</dbReference>
<proteinExistence type="predicted"/>
<dbReference type="STRING" id="1120980.GCA_000745955_00598"/>
<reference evidence="1 2" key="1">
    <citation type="submission" date="2018-06" db="EMBL/GenBank/DDBJ databases">
        <authorList>
            <consortium name="Pathogen Informatics"/>
            <person name="Doyle S."/>
        </authorList>
    </citation>
    <scope>NUCLEOTIDE SEQUENCE [LARGE SCALE GENOMIC DNA]</scope>
    <source>
        <strain evidence="1 2">NCTC10283</strain>
    </source>
</reference>
<sequence>MKTKDLHSLIQHHIPQIQYLELETSESVEAECAIWQQDDCTLIIDFENKNLDSTQVIAALQNVSRKLAWLDTHRADVLQTISTESKLNDTSNTYIQYAAFLIENADDVFCDFALAAPQWGEQTAACSLEEDNELIFHGIETN</sequence>
<protein>
    <submittedName>
        <fullName evidence="1">Uncharacterized protein</fullName>
    </submittedName>
</protein>